<accession>L0KWN2</accession>
<dbReference type="NCBIfam" id="TIGR04182">
    <property type="entry name" value="glyco_TIGR04182"/>
    <property type="match status" value="1"/>
</dbReference>
<feature type="domain" description="Glycosyltransferase 2-like" evidence="2">
    <location>
        <begin position="7"/>
        <end position="161"/>
    </location>
</feature>
<protein>
    <submittedName>
        <fullName evidence="3">Glycosyl transferase</fullName>
    </submittedName>
</protein>
<dbReference type="STRING" id="867904.Metho_0073"/>
<dbReference type="RefSeq" id="WP_015323538.1">
    <property type="nucleotide sequence ID" value="NC_019977.1"/>
</dbReference>
<proteinExistence type="predicted"/>
<dbReference type="EMBL" id="CP003362">
    <property type="protein sequence ID" value="AGB48369.1"/>
    <property type="molecule type" value="Genomic_DNA"/>
</dbReference>
<dbReference type="Gene3D" id="3.90.550.10">
    <property type="entry name" value="Spore Coat Polysaccharide Biosynthesis Protein SpsA, Chain A"/>
    <property type="match status" value="1"/>
</dbReference>
<feature type="transmembrane region" description="Helical" evidence="1">
    <location>
        <begin position="262"/>
        <end position="282"/>
    </location>
</feature>
<feature type="transmembrane region" description="Helical" evidence="1">
    <location>
        <begin position="228"/>
        <end position="250"/>
    </location>
</feature>
<dbReference type="PANTHER" id="PTHR48090:SF7">
    <property type="entry name" value="RFBJ PROTEIN"/>
    <property type="match status" value="1"/>
</dbReference>
<dbReference type="InterPro" id="IPR029044">
    <property type="entry name" value="Nucleotide-diphossugar_trans"/>
</dbReference>
<dbReference type="GO" id="GO:0016757">
    <property type="term" value="F:glycosyltransferase activity"/>
    <property type="evidence" value="ECO:0007669"/>
    <property type="project" value="InterPro"/>
</dbReference>
<organism evidence="3 4">
    <name type="scientific">Methanomethylovorans hollandica (strain DSM 15978 / NBRC 107637 / DMS1)</name>
    <dbReference type="NCBI Taxonomy" id="867904"/>
    <lineage>
        <taxon>Archaea</taxon>
        <taxon>Methanobacteriati</taxon>
        <taxon>Methanobacteriota</taxon>
        <taxon>Stenosarchaea group</taxon>
        <taxon>Methanomicrobia</taxon>
        <taxon>Methanosarcinales</taxon>
        <taxon>Methanosarcinaceae</taxon>
        <taxon>Methanomethylovorans</taxon>
    </lineage>
</organism>
<dbReference type="OrthoDB" id="103472at2157"/>
<keyword evidence="4" id="KW-1185">Reference proteome</keyword>
<name>L0KWN2_METHD</name>
<evidence type="ECO:0000259" key="2">
    <source>
        <dbReference type="Pfam" id="PF00535"/>
    </source>
</evidence>
<dbReference type="InterPro" id="IPR026456">
    <property type="entry name" value="GCTrfase_AglJ"/>
</dbReference>
<evidence type="ECO:0000256" key="1">
    <source>
        <dbReference type="SAM" id="Phobius"/>
    </source>
</evidence>
<keyword evidence="1" id="KW-0812">Transmembrane</keyword>
<gene>
    <name evidence="3" type="ordered locus">Metho_0073</name>
</gene>
<dbReference type="InterPro" id="IPR001173">
    <property type="entry name" value="Glyco_trans_2-like"/>
</dbReference>
<reference evidence="4" key="1">
    <citation type="submission" date="2012-02" db="EMBL/GenBank/DDBJ databases">
        <title>Complete sequence of chromosome of Methanomethylovorans hollandica DSM 15978.</title>
        <authorList>
            <person name="Lucas S."/>
            <person name="Copeland A."/>
            <person name="Lapidus A."/>
            <person name="Glavina del Rio T."/>
            <person name="Dalin E."/>
            <person name="Tice H."/>
            <person name="Bruce D."/>
            <person name="Goodwin L."/>
            <person name="Pitluck S."/>
            <person name="Peters L."/>
            <person name="Mikhailova N."/>
            <person name="Held B."/>
            <person name="Kyrpides N."/>
            <person name="Mavromatis K."/>
            <person name="Ivanova N."/>
            <person name="Brettin T."/>
            <person name="Detter J.C."/>
            <person name="Han C."/>
            <person name="Larimer F."/>
            <person name="Land M."/>
            <person name="Hauser L."/>
            <person name="Markowitz V."/>
            <person name="Cheng J.-F."/>
            <person name="Hugenholtz P."/>
            <person name="Woyke T."/>
            <person name="Wu D."/>
            <person name="Spring S."/>
            <person name="Schroeder M."/>
            <person name="Brambilla E."/>
            <person name="Klenk H.-P."/>
            <person name="Eisen J.A."/>
        </authorList>
    </citation>
    <scope>NUCLEOTIDE SEQUENCE [LARGE SCALE GENOMIC DNA]</scope>
    <source>
        <strain evidence="4">DSM 15978 / NBRC 107637 / DMS1</strain>
    </source>
</reference>
<dbReference type="GeneID" id="14407853"/>
<evidence type="ECO:0000313" key="3">
    <source>
        <dbReference type="EMBL" id="AGB48369.1"/>
    </source>
</evidence>
<dbReference type="PANTHER" id="PTHR48090">
    <property type="entry name" value="UNDECAPRENYL-PHOSPHATE 4-DEOXY-4-FORMAMIDO-L-ARABINOSE TRANSFERASE-RELATED"/>
    <property type="match status" value="1"/>
</dbReference>
<dbReference type="SUPFAM" id="SSF53448">
    <property type="entry name" value="Nucleotide-diphospho-sugar transferases"/>
    <property type="match status" value="1"/>
</dbReference>
<dbReference type="HOGENOM" id="CLU_033536_7_3_2"/>
<dbReference type="Proteomes" id="UP000010866">
    <property type="component" value="Chromosome"/>
</dbReference>
<evidence type="ECO:0000313" key="4">
    <source>
        <dbReference type="Proteomes" id="UP000010866"/>
    </source>
</evidence>
<dbReference type="KEGG" id="mhz:Metho_0073"/>
<sequence length="306" mass="34296">MQEKDVCILIPTLNEGATIAQLIRDFRYEGFNNIVVIDGHSTDNTQELAETEAARVIVQKGKGKGQAVQQAFETLDAEYLVMLDGDGTYLASDIHAMLAPLLEGRADHVIGNRLADFEKGAFPGLNLIGNKLINTLFSIAYRKNLTDILTGYRAFTRDAYKSFDLKEMGFEVESEMTIQSIKLDHLIEVVPISYFSRKSDAATKLNPIKDGFRIGKTIYLLARFHNPMFYFGIIGTILILSGFVTGTYVVDQWFKGITRIPMTVLTALLIMSGFQIFVLGMLSDLMVSMHMEIMRVLRQKDKSGKQ</sequence>
<dbReference type="CDD" id="cd04179">
    <property type="entry name" value="DPM_DPG-synthase_like"/>
    <property type="match status" value="1"/>
</dbReference>
<keyword evidence="1" id="KW-0472">Membrane</keyword>
<dbReference type="AlphaFoldDB" id="L0KWN2"/>
<dbReference type="Pfam" id="PF00535">
    <property type="entry name" value="Glycos_transf_2"/>
    <property type="match status" value="1"/>
</dbReference>
<dbReference type="InterPro" id="IPR050256">
    <property type="entry name" value="Glycosyltransferase_2"/>
</dbReference>
<keyword evidence="3" id="KW-0808">Transferase</keyword>
<keyword evidence="1" id="KW-1133">Transmembrane helix</keyword>